<evidence type="ECO:0000313" key="3">
    <source>
        <dbReference type="Proteomes" id="UP001416858"/>
    </source>
</evidence>
<evidence type="ECO:0000256" key="1">
    <source>
        <dbReference type="SAM" id="Phobius"/>
    </source>
</evidence>
<evidence type="ECO:0000313" key="2">
    <source>
        <dbReference type="EMBL" id="GAA5509200.1"/>
    </source>
</evidence>
<comment type="caution">
    <text evidence="2">The sequence shown here is derived from an EMBL/GenBank/DDBJ whole genome shotgun (WGS) entry which is preliminary data.</text>
</comment>
<gene>
    <name evidence="2" type="ORF">Rcae01_04698</name>
</gene>
<sequence length="253" mass="28073">MNLQIIIPLVAVSLVAVFVLWGVIYTWVTGKPFIVVNSGNSAPTSEQSPYHQLLDTPADRLTDDQKRSQLSGAIAWQNEGRIFEILATDKGFLSKVAKYDSKTWIGQAVDRGCSLDVLDRLLESGCDVNEQLESRPIEIAVNKDRFDALGWLLKNGADPNLGRPIVAAVNHNKSPELQLEMLELLLNGGANINNTFPLFGDEQNSFTVLDWAVLYGLSPQVIEYLRLRGAIHKWPPEKIASAQEDLQPRRIVG</sequence>
<proteinExistence type="predicted"/>
<dbReference type="SUPFAM" id="SSF48403">
    <property type="entry name" value="Ankyrin repeat"/>
    <property type="match status" value="1"/>
</dbReference>
<evidence type="ECO:0008006" key="4">
    <source>
        <dbReference type="Google" id="ProtNLM"/>
    </source>
</evidence>
<reference evidence="2 3" key="1">
    <citation type="submission" date="2024-02" db="EMBL/GenBank/DDBJ databases">
        <title>Rhodopirellula caenicola NBRC 110016.</title>
        <authorList>
            <person name="Ichikawa N."/>
            <person name="Katano-Makiyama Y."/>
            <person name="Hidaka K."/>
        </authorList>
    </citation>
    <scope>NUCLEOTIDE SEQUENCE [LARGE SCALE GENOMIC DNA]</scope>
    <source>
        <strain evidence="2 3">NBRC 110016</strain>
    </source>
</reference>
<protein>
    <recommendedName>
        <fullName evidence="4">Ankyrin repeats (3 copies)</fullName>
    </recommendedName>
</protein>
<name>A0ABP9VX85_9BACT</name>
<keyword evidence="1" id="KW-1133">Transmembrane helix</keyword>
<accession>A0ABP9VX85</accession>
<dbReference type="Proteomes" id="UP001416858">
    <property type="component" value="Unassembled WGS sequence"/>
</dbReference>
<keyword evidence="1" id="KW-0472">Membrane</keyword>
<dbReference type="InterPro" id="IPR036770">
    <property type="entry name" value="Ankyrin_rpt-contain_sf"/>
</dbReference>
<feature type="transmembrane region" description="Helical" evidence="1">
    <location>
        <begin position="6"/>
        <end position="28"/>
    </location>
</feature>
<dbReference type="EMBL" id="BAABRO010000012">
    <property type="protein sequence ID" value="GAA5509200.1"/>
    <property type="molecule type" value="Genomic_DNA"/>
</dbReference>
<keyword evidence="3" id="KW-1185">Reference proteome</keyword>
<organism evidence="2 3">
    <name type="scientific">Novipirellula caenicola</name>
    <dbReference type="NCBI Taxonomy" id="1536901"/>
    <lineage>
        <taxon>Bacteria</taxon>
        <taxon>Pseudomonadati</taxon>
        <taxon>Planctomycetota</taxon>
        <taxon>Planctomycetia</taxon>
        <taxon>Pirellulales</taxon>
        <taxon>Pirellulaceae</taxon>
        <taxon>Novipirellula</taxon>
    </lineage>
</organism>
<keyword evidence="1" id="KW-0812">Transmembrane</keyword>
<dbReference type="RefSeq" id="WP_345686056.1">
    <property type="nucleotide sequence ID" value="NZ_BAABRO010000012.1"/>
</dbReference>
<dbReference type="Gene3D" id="1.25.40.20">
    <property type="entry name" value="Ankyrin repeat-containing domain"/>
    <property type="match status" value="1"/>
</dbReference>